<keyword evidence="1" id="KW-0812">Transmembrane</keyword>
<dbReference type="EMBL" id="LUKF01000019">
    <property type="protein sequence ID" value="KYG60657.1"/>
    <property type="molecule type" value="Genomic_DNA"/>
</dbReference>
<organism evidence="2 3">
    <name type="scientific">Bdellovibrio bacteriovorus</name>
    <dbReference type="NCBI Taxonomy" id="959"/>
    <lineage>
        <taxon>Bacteria</taxon>
        <taxon>Pseudomonadati</taxon>
        <taxon>Bdellovibrionota</taxon>
        <taxon>Bdellovibrionia</taxon>
        <taxon>Bdellovibrionales</taxon>
        <taxon>Pseudobdellovibrionaceae</taxon>
        <taxon>Bdellovibrio</taxon>
    </lineage>
</organism>
<feature type="transmembrane region" description="Helical" evidence="1">
    <location>
        <begin position="73"/>
        <end position="97"/>
    </location>
</feature>
<evidence type="ECO:0000313" key="2">
    <source>
        <dbReference type="EMBL" id="KYG60657.1"/>
    </source>
</evidence>
<feature type="transmembrane region" description="Helical" evidence="1">
    <location>
        <begin position="37"/>
        <end position="53"/>
    </location>
</feature>
<sequence>MNSFKQALIQLKSQWKYSLILGAIGFVVAFSLRHIPYVSAVLTAFALLVLQHLTDRWLEGKNWKDLSTVKESLLPFIVTSLILFPTTVLIGSSFGILQSPQEYLSGAPLSLGLFILGTFFYLVLTHALRYRLDTGTGLAEAVDIVGLASMKNLRHYFVVSFYLALLLLIAGVTWGIGFLLAFPVLFFSSYYSYLEMKSKFVKK</sequence>
<dbReference type="OrthoDB" id="5291971at2"/>
<proteinExistence type="predicted"/>
<feature type="transmembrane region" description="Helical" evidence="1">
    <location>
        <begin position="103"/>
        <end position="124"/>
    </location>
</feature>
<keyword evidence="1" id="KW-1133">Transmembrane helix</keyword>
<feature type="transmembrane region" description="Helical" evidence="1">
    <location>
        <begin position="15"/>
        <end position="31"/>
    </location>
</feature>
<feature type="transmembrane region" description="Helical" evidence="1">
    <location>
        <begin position="176"/>
        <end position="194"/>
    </location>
</feature>
<name>A0A150WCI5_BDEBC</name>
<keyword evidence="1" id="KW-0472">Membrane</keyword>
<comment type="caution">
    <text evidence="2">The sequence shown here is derived from an EMBL/GenBank/DDBJ whole genome shotgun (WGS) entry which is preliminary data.</text>
</comment>
<dbReference type="RefSeq" id="WP_063244928.1">
    <property type="nucleotide sequence ID" value="NZ_LUKF01000019.1"/>
</dbReference>
<dbReference type="AlphaFoldDB" id="A0A150WCI5"/>
<evidence type="ECO:0000256" key="1">
    <source>
        <dbReference type="SAM" id="Phobius"/>
    </source>
</evidence>
<evidence type="ECO:0000313" key="3">
    <source>
        <dbReference type="Proteomes" id="UP000075391"/>
    </source>
</evidence>
<dbReference type="Proteomes" id="UP000075391">
    <property type="component" value="Unassembled WGS sequence"/>
</dbReference>
<reference evidence="2 3" key="1">
    <citation type="submission" date="2016-03" db="EMBL/GenBank/DDBJ databases">
        <authorList>
            <person name="Ploux O."/>
        </authorList>
    </citation>
    <scope>NUCLEOTIDE SEQUENCE [LARGE SCALE GENOMIC DNA]</scope>
    <source>
        <strain evidence="2 3">BER2</strain>
    </source>
</reference>
<protein>
    <recommendedName>
        <fullName evidence="4">DUF4013 domain-containing protein</fullName>
    </recommendedName>
</protein>
<evidence type="ECO:0008006" key="4">
    <source>
        <dbReference type="Google" id="ProtNLM"/>
    </source>
</evidence>
<gene>
    <name evidence="2" type="ORF">AZI85_11700</name>
</gene>
<accession>A0A150WCI5</accession>